<dbReference type="GO" id="GO:0030313">
    <property type="term" value="C:cell envelope"/>
    <property type="evidence" value="ECO:0007669"/>
    <property type="project" value="UniProtKB-SubCell"/>
</dbReference>
<dbReference type="SMART" id="SM00062">
    <property type="entry name" value="PBPb"/>
    <property type="match status" value="1"/>
</dbReference>
<evidence type="ECO:0000259" key="6">
    <source>
        <dbReference type="SMART" id="SM00062"/>
    </source>
</evidence>
<dbReference type="PROSITE" id="PS51257">
    <property type="entry name" value="PROKAR_LIPOPROTEIN"/>
    <property type="match status" value="1"/>
</dbReference>
<keyword evidence="3" id="KW-0732">Signal</keyword>
<comment type="similarity">
    <text evidence="2 4">Belongs to the bacterial solute-binding protein 3 family.</text>
</comment>
<comment type="subcellular location">
    <subcellularLocation>
        <location evidence="1">Cell envelope</location>
    </subcellularLocation>
</comment>
<dbReference type="PANTHER" id="PTHR35936">
    <property type="entry name" value="MEMBRANE-BOUND LYTIC MUREIN TRANSGLYCOSYLASE F"/>
    <property type="match status" value="1"/>
</dbReference>
<dbReference type="InterPro" id="IPR018313">
    <property type="entry name" value="SBP_3_CS"/>
</dbReference>
<name>A0A6L8Q157_9ACTN</name>
<evidence type="ECO:0000313" key="7">
    <source>
        <dbReference type="EMBL" id="MZG27030.1"/>
    </source>
</evidence>
<dbReference type="Pfam" id="PF00497">
    <property type="entry name" value="SBP_bac_3"/>
    <property type="match status" value="1"/>
</dbReference>
<dbReference type="SUPFAM" id="SSF53850">
    <property type="entry name" value="Periplasmic binding protein-like II"/>
    <property type="match status" value="1"/>
</dbReference>
<feature type="region of interest" description="Disordered" evidence="5">
    <location>
        <begin position="282"/>
        <end position="356"/>
    </location>
</feature>
<comment type="caution">
    <text evidence="7">The sequence shown here is derived from an EMBL/GenBank/DDBJ whole genome shotgun (WGS) entry which is preliminary data.</text>
</comment>
<dbReference type="Gene3D" id="3.40.190.10">
    <property type="entry name" value="Periplasmic binding protein-like II"/>
    <property type="match status" value="2"/>
</dbReference>
<gene>
    <name evidence="7" type="ORF">FM068_00210</name>
</gene>
<dbReference type="InterPro" id="IPR001638">
    <property type="entry name" value="Solute-binding_3/MltF_N"/>
</dbReference>
<organism evidence="7 8">
    <name type="scientific">Adlercreutzia equolifaciens</name>
    <dbReference type="NCBI Taxonomy" id="446660"/>
    <lineage>
        <taxon>Bacteria</taxon>
        <taxon>Bacillati</taxon>
        <taxon>Actinomycetota</taxon>
        <taxon>Coriobacteriia</taxon>
        <taxon>Eggerthellales</taxon>
        <taxon>Eggerthellaceae</taxon>
        <taxon>Adlercreutzia</taxon>
    </lineage>
</organism>
<evidence type="ECO:0000256" key="3">
    <source>
        <dbReference type="ARBA" id="ARBA00022729"/>
    </source>
</evidence>
<dbReference type="EMBL" id="VJNE01000001">
    <property type="protein sequence ID" value="MZG27030.1"/>
    <property type="molecule type" value="Genomic_DNA"/>
</dbReference>
<dbReference type="PANTHER" id="PTHR35936:SF17">
    <property type="entry name" value="ARGININE-BINDING EXTRACELLULAR PROTEIN ARTP"/>
    <property type="match status" value="1"/>
</dbReference>
<evidence type="ECO:0000313" key="8">
    <source>
        <dbReference type="Proteomes" id="UP000472380"/>
    </source>
</evidence>
<dbReference type="AlphaFoldDB" id="A0A6L8Q157"/>
<dbReference type="PROSITE" id="PS01039">
    <property type="entry name" value="SBP_BACTERIAL_3"/>
    <property type="match status" value="1"/>
</dbReference>
<evidence type="ECO:0000256" key="1">
    <source>
        <dbReference type="ARBA" id="ARBA00004196"/>
    </source>
</evidence>
<evidence type="ECO:0000256" key="4">
    <source>
        <dbReference type="RuleBase" id="RU003744"/>
    </source>
</evidence>
<feature type="compositionally biased region" description="Low complexity" evidence="5">
    <location>
        <begin position="295"/>
        <end position="320"/>
    </location>
</feature>
<sequence>MRKRSFVAVAFAALLAVGLFGLAGCTGSGTYQPELKSAEVAPPVIGEEGTLRVGVNTENPPLAGMGSGKIIGIDVDIAAALADELGLKLSVVDVGSDPAGAFANGTVDVVLGIDDSASDGDFWRSASYLPTGIALFALSPDAGIPTQDSGATFAAQVSSKSAWAVSNGFGESSLTPTDSLKEAFEALEAGSVQYVAADAVIGLYAAHGQGLDVPIVAMLMSPTGYCMGVSNENVDLQTAAGDVLARLVSDGTINVIERKWLGTTVALGDLTVVSDLTASAADAATGSDSEDTGDSGDTGSSDSGDSGDTGSEDAGSGDSSDGADESSDTGSGDDSGSEDSGDAGDSGSSGDEDAAE</sequence>
<evidence type="ECO:0000256" key="2">
    <source>
        <dbReference type="ARBA" id="ARBA00010333"/>
    </source>
</evidence>
<evidence type="ECO:0000256" key="5">
    <source>
        <dbReference type="SAM" id="MobiDB-lite"/>
    </source>
</evidence>
<feature type="domain" description="Solute-binding protein family 3/N-terminal" evidence="6">
    <location>
        <begin position="50"/>
        <end position="264"/>
    </location>
</feature>
<reference evidence="7 8" key="1">
    <citation type="submission" date="2019-07" db="EMBL/GenBank/DDBJ databases">
        <title>Draft genome sequence of Adlercreutzia equolifaciens IPLA 37004, a human intestinal strain that does not produces equol from daidzein.</title>
        <authorList>
            <person name="Vazquez L."/>
            <person name="Florez A.B."/>
            <person name="Mayo B."/>
        </authorList>
    </citation>
    <scope>NUCLEOTIDE SEQUENCE [LARGE SCALE GENOMIC DNA]</scope>
    <source>
        <strain evidence="7 8">IPLA 37004</strain>
    </source>
</reference>
<accession>A0A6L8Q157</accession>
<dbReference type="Proteomes" id="UP000472380">
    <property type="component" value="Unassembled WGS sequence"/>
</dbReference>
<protein>
    <submittedName>
        <fullName evidence="7">Transporter substrate-binding domain-containing protein</fullName>
    </submittedName>
</protein>
<proteinExistence type="inferred from homology"/>
<dbReference type="RefSeq" id="WP_161127155.1">
    <property type="nucleotide sequence ID" value="NZ_VJNE01000001.1"/>
</dbReference>